<gene>
    <name evidence="2" type="ORF">PC117_g1015</name>
</gene>
<evidence type="ECO:0000313" key="2">
    <source>
        <dbReference type="EMBL" id="KAG2954662.1"/>
    </source>
</evidence>
<evidence type="ECO:0000313" key="3">
    <source>
        <dbReference type="Proteomes" id="UP000736787"/>
    </source>
</evidence>
<proteinExistence type="predicted"/>
<reference evidence="2" key="1">
    <citation type="submission" date="2018-10" db="EMBL/GenBank/DDBJ databases">
        <title>Effector identification in a new, highly contiguous assembly of the strawberry crown rot pathogen Phytophthora cactorum.</title>
        <authorList>
            <person name="Armitage A.D."/>
            <person name="Nellist C.F."/>
            <person name="Bates H."/>
            <person name="Vickerstaff R.J."/>
            <person name="Harrison R.J."/>
        </authorList>
    </citation>
    <scope>NUCLEOTIDE SEQUENCE</scope>
    <source>
        <strain evidence="2">4040</strain>
    </source>
</reference>
<name>A0A8T1EM69_9STRA</name>
<accession>A0A8T1EM69</accession>
<evidence type="ECO:0000256" key="1">
    <source>
        <dbReference type="SAM" id="MobiDB-lite"/>
    </source>
</evidence>
<comment type="caution">
    <text evidence="2">The sequence shown here is derived from an EMBL/GenBank/DDBJ whole genome shotgun (WGS) entry which is preliminary data.</text>
</comment>
<organism evidence="2 3">
    <name type="scientific">Phytophthora cactorum</name>
    <dbReference type="NCBI Taxonomy" id="29920"/>
    <lineage>
        <taxon>Eukaryota</taxon>
        <taxon>Sar</taxon>
        <taxon>Stramenopiles</taxon>
        <taxon>Oomycota</taxon>
        <taxon>Peronosporomycetes</taxon>
        <taxon>Peronosporales</taxon>
        <taxon>Peronosporaceae</taxon>
        <taxon>Phytophthora</taxon>
    </lineage>
</organism>
<feature type="region of interest" description="Disordered" evidence="1">
    <location>
        <begin position="1"/>
        <end position="21"/>
    </location>
</feature>
<dbReference type="AlphaFoldDB" id="A0A8T1EM69"/>
<protein>
    <submittedName>
        <fullName evidence="2">Uncharacterized protein</fullName>
    </submittedName>
</protein>
<sequence>MQYPGVWLRTQGEGPTTDKTSKLTHTQVTGAVATGDGGAAKANIMQANNEQSRLLRSGDGGFKLLNEDGSRLGDD</sequence>
<feature type="compositionally biased region" description="Basic and acidic residues" evidence="1">
    <location>
        <begin position="65"/>
        <end position="75"/>
    </location>
</feature>
<dbReference type="EMBL" id="RCMK01000011">
    <property type="protein sequence ID" value="KAG2954662.1"/>
    <property type="molecule type" value="Genomic_DNA"/>
</dbReference>
<dbReference type="Proteomes" id="UP000736787">
    <property type="component" value="Unassembled WGS sequence"/>
</dbReference>
<feature type="region of interest" description="Disordered" evidence="1">
    <location>
        <begin position="55"/>
        <end position="75"/>
    </location>
</feature>